<dbReference type="Gramene" id="EFJ28710">
    <property type="protein sequence ID" value="EFJ28710"/>
    <property type="gene ID" value="SELMODRAFT_411279"/>
</dbReference>
<dbReference type="InParanoid" id="D8RH53"/>
<name>D8RH53_SELML</name>
<organism evidence="2">
    <name type="scientific">Selaginella moellendorffii</name>
    <name type="common">Spikemoss</name>
    <dbReference type="NCBI Taxonomy" id="88036"/>
    <lineage>
        <taxon>Eukaryota</taxon>
        <taxon>Viridiplantae</taxon>
        <taxon>Streptophyta</taxon>
        <taxon>Embryophyta</taxon>
        <taxon>Tracheophyta</taxon>
        <taxon>Lycopodiopsida</taxon>
        <taxon>Selaginellales</taxon>
        <taxon>Selaginellaceae</taxon>
        <taxon>Selaginella</taxon>
    </lineage>
</organism>
<evidence type="ECO:0000313" key="2">
    <source>
        <dbReference type="Proteomes" id="UP000001514"/>
    </source>
</evidence>
<dbReference type="GO" id="GO:0005840">
    <property type="term" value="C:ribosome"/>
    <property type="evidence" value="ECO:0007669"/>
    <property type="project" value="InterPro"/>
</dbReference>
<dbReference type="Gene3D" id="2.40.30.10">
    <property type="entry name" value="Translation factors"/>
    <property type="match status" value="1"/>
</dbReference>
<proteinExistence type="predicted"/>
<accession>D8RH53</accession>
<dbReference type="STRING" id="88036.D8RH53"/>
<dbReference type="eggNOG" id="KOG3141">
    <property type="taxonomic scope" value="Eukaryota"/>
</dbReference>
<dbReference type="GO" id="GO:0006412">
    <property type="term" value="P:translation"/>
    <property type="evidence" value="ECO:0007669"/>
    <property type="project" value="InterPro"/>
</dbReference>
<dbReference type="Proteomes" id="UP000001514">
    <property type="component" value="Unassembled WGS sequence"/>
</dbReference>
<dbReference type="InterPro" id="IPR019927">
    <property type="entry name" value="Ribosomal_uL3_bac/org-type"/>
</dbReference>
<dbReference type="AlphaFoldDB" id="D8RH53"/>
<dbReference type="HOGENOM" id="CLU_2113134_0_0_1"/>
<dbReference type="PANTHER" id="PTHR11229">
    <property type="entry name" value="50S RIBOSOMAL PROTEIN L3"/>
    <property type="match status" value="1"/>
</dbReference>
<reference evidence="1 2" key="1">
    <citation type="journal article" date="2011" name="Science">
        <title>The Selaginella genome identifies genetic changes associated with the evolution of vascular plants.</title>
        <authorList>
            <person name="Banks J.A."/>
            <person name="Nishiyama T."/>
            <person name="Hasebe M."/>
            <person name="Bowman J.L."/>
            <person name="Gribskov M."/>
            <person name="dePamphilis C."/>
            <person name="Albert V.A."/>
            <person name="Aono N."/>
            <person name="Aoyama T."/>
            <person name="Ambrose B.A."/>
            <person name="Ashton N.W."/>
            <person name="Axtell M.J."/>
            <person name="Barker E."/>
            <person name="Barker M.S."/>
            <person name="Bennetzen J.L."/>
            <person name="Bonawitz N.D."/>
            <person name="Chapple C."/>
            <person name="Cheng C."/>
            <person name="Correa L.G."/>
            <person name="Dacre M."/>
            <person name="DeBarry J."/>
            <person name="Dreyer I."/>
            <person name="Elias M."/>
            <person name="Engstrom E.M."/>
            <person name="Estelle M."/>
            <person name="Feng L."/>
            <person name="Finet C."/>
            <person name="Floyd S.K."/>
            <person name="Frommer W.B."/>
            <person name="Fujita T."/>
            <person name="Gramzow L."/>
            <person name="Gutensohn M."/>
            <person name="Harholt J."/>
            <person name="Hattori M."/>
            <person name="Heyl A."/>
            <person name="Hirai T."/>
            <person name="Hiwatashi Y."/>
            <person name="Ishikawa M."/>
            <person name="Iwata M."/>
            <person name="Karol K.G."/>
            <person name="Koehler B."/>
            <person name="Kolukisaoglu U."/>
            <person name="Kubo M."/>
            <person name="Kurata T."/>
            <person name="Lalonde S."/>
            <person name="Li K."/>
            <person name="Li Y."/>
            <person name="Litt A."/>
            <person name="Lyons E."/>
            <person name="Manning G."/>
            <person name="Maruyama T."/>
            <person name="Michael T.P."/>
            <person name="Mikami K."/>
            <person name="Miyazaki S."/>
            <person name="Morinaga S."/>
            <person name="Murata T."/>
            <person name="Mueller-Roeber B."/>
            <person name="Nelson D.R."/>
            <person name="Obara M."/>
            <person name="Oguri Y."/>
            <person name="Olmstead R.G."/>
            <person name="Onodera N."/>
            <person name="Petersen B.L."/>
            <person name="Pils B."/>
            <person name="Prigge M."/>
            <person name="Rensing S.A."/>
            <person name="Riano-Pachon D.M."/>
            <person name="Roberts A.W."/>
            <person name="Sato Y."/>
            <person name="Scheller H.V."/>
            <person name="Schulz B."/>
            <person name="Schulz C."/>
            <person name="Shakirov E.V."/>
            <person name="Shibagaki N."/>
            <person name="Shinohara N."/>
            <person name="Shippen D.E."/>
            <person name="Soerensen I."/>
            <person name="Sotooka R."/>
            <person name="Sugimoto N."/>
            <person name="Sugita M."/>
            <person name="Sumikawa N."/>
            <person name="Tanurdzic M."/>
            <person name="Theissen G."/>
            <person name="Ulvskov P."/>
            <person name="Wakazuki S."/>
            <person name="Weng J.K."/>
            <person name="Willats W.W."/>
            <person name="Wipf D."/>
            <person name="Wolf P.G."/>
            <person name="Yang L."/>
            <person name="Zimmer A.D."/>
            <person name="Zhu Q."/>
            <person name="Mitros T."/>
            <person name="Hellsten U."/>
            <person name="Loque D."/>
            <person name="Otillar R."/>
            <person name="Salamov A."/>
            <person name="Schmutz J."/>
            <person name="Shapiro H."/>
            <person name="Lindquist E."/>
            <person name="Lucas S."/>
            <person name="Rokhsar D."/>
            <person name="Grigoriev I.V."/>
        </authorList>
    </citation>
    <scope>NUCLEOTIDE SEQUENCE [LARGE SCALE GENOMIC DNA]</scope>
</reference>
<dbReference type="SUPFAM" id="SSF50447">
    <property type="entry name" value="Translation proteins"/>
    <property type="match status" value="1"/>
</dbReference>
<dbReference type="KEGG" id="smo:SELMODRAFT_411279"/>
<sequence>MATTTENFSRRARQLFRLEDNRIVRLPVSSWCPVRGRFLVVAAAPSISSLMAIIPKLMARRTGVKCGMTSTAVWDKWGRRIPITVLWADDNQVVQVKTVDHETFKALQVGCAQAA</sequence>
<dbReference type="GO" id="GO:0003735">
    <property type="term" value="F:structural constituent of ribosome"/>
    <property type="evidence" value="ECO:0007669"/>
    <property type="project" value="InterPro"/>
</dbReference>
<evidence type="ECO:0000313" key="1">
    <source>
        <dbReference type="EMBL" id="EFJ28710.1"/>
    </source>
</evidence>
<dbReference type="InterPro" id="IPR009000">
    <property type="entry name" value="Transl_B-barrel_sf"/>
</dbReference>
<dbReference type="EMBL" id="GL377579">
    <property type="protein sequence ID" value="EFJ28710.1"/>
    <property type="molecule type" value="Genomic_DNA"/>
</dbReference>
<keyword evidence="2" id="KW-1185">Reference proteome</keyword>
<gene>
    <name evidence="1" type="ORF">SELMODRAFT_411279</name>
</gene>
<dbReference type="PANTHER" id="PTHR11229:SF8">
    <property type="entry name" value="LARGE RIBOSOMAL SUBUNIT PROTEIN UL3M"/>
    <property type="match status" value="1"/>
</dbReference>
<protein>
    <submittedName>
        <fullName evidence="1">Uncharacterized protein</fullName>
    </submittedName>
</protein>